<gene>
    <name evidence="9" type="primary">LOC102372879</name>
</gene>
<dbReference type="OrthoDB" id="2687452at2759"/>
<feature type="domain" description="C2H2-type" evidence="7">
    <location>
        <begin position="180"/>
        <end position="207"/>
    </location>
</feature>
<dbReference type="GO" id="GO:0005634">
    <property type="term" value="C:nucleus"/>
    <property type="evidence" value="ECO:0007669"/>
    <property type="project" value="TreeGrafter"/>
</dbReference>
<evidence type="ECO:0000256" key="5">
    <source>
        <dbReference type="ARBA" id="ARBA00022884"/>
    </source>
</evidence>
<name>A0A1U7S177_ALLSI</name>
<dbReference type="Pfam" id="PF13912">
    <property type="entry name" value="zf-C2H2_6"/>
    <property type="match status" value="1"/>
</dbReference>
<evidence type="ECO:0000256" key="6">
    <source>
        <dbReference type="PROSITE-ProRule" id="PRU00042"/>
    </source>
</evidence>
<dbReference type="InterPro" id="IPR054599">
    <property type="entry name" value="TFIIIA_Zfn-C2H2"/>
</dbReference>
<accession>A0A1U7S177</accession>
<dbReference type="InterPro" id="IPR051061">
    <property type="entry name" value="Zinc_finger_trans_reg"/>
</dbReference>
<dbReference type="AlphaFoldDB" id="A0A1U7S177"/>
<dbReference type="InterPro" id="IPR013087">
    <property type="entry name" value="Znf_C2H2_type"/>
</dbReference>
<evidence type="ECO:0000313" key="9">
    <source>
        <dbReference type="RefSeq" id="XP_006022619.2"/>
    </source>
</evidence>
<evidence type="ECO:0000256" key="3">
    <source>
        <dbReference type="ARBA" id="ARBA00022771"/>
    </source>
</evidence>
<dbReference type="InParanoid" id="A0A1U7S177"/>
<feature type="domain" description="C2H2-type" evidence="7">
    <location>
        <begin position="125"/>
        <end position="151"/>
    </location>
</feature>
<protein>
    <submittedName>
        <fullName evidence="9">P43 5S RNA-binding protein-like</fullName>
    </submittedName>
</protein>
<dbReference type="Pfam" id="PF00096">
    <property type="entry name" value="zf-C2H2"/>
    <property type="match status" value="1"/>
</dbReference>
<keyword evidence="3 6" id="KW-0863">Zinc-finger</keyword>
<dbReference type="SMART" id="SM00355">
    <property type="entry name" value="ZnF_C2H2"/>
    <property type="match status" value="7"/>
</dbReference>
<keyword evidence="2" id="KW-0677">Repeat</keyword>
<evidence type="ECO:0000313" key="8">
    <source>
        <dbReference type="Proteomes" id="UP000189705"/>
    </source>
</evidence>
<dbReference type="Pfam" id="PF22110">
    <property type="entry name" value="TFIIIA_zf-C2H2"/>
    <property type="match status" value="1"/>
</dbReference>
<organism evidence="8 9">
    <name type="scientific">Alligator sinensis</name>
    <name type="common">Chinese alligator</name>
    <dbReference type="NCBI Taxonomy" id="38654"/>
    <lineage>
        <taxon>Eukaryota</taxon>
        <taxon>Metazoa</taxon>
        <taxon>Chordata</taxon>
        <taxon>Craniata</taxon>
        <taxon>Vertebrata</taxon>
        <taxon>Euteleostomi</taxon>
        <taxon>Archelosauria</taxon>
        <taxon>Archosauria</taxon>
        <taxon>Crocodylia</taxon>
        <taxon>Alligatoridae</taxon>
        <taxon>Alligatorinae</taxon>
        <taxon>Alligator</taxon>
    </lineage>
</organism>
<dbReference type="RefSeq" id="XP_006022619.2">
    <property type="nucleotide sequence ID" value="XM_006022557.3"/>
</dbReference>
<reference evidence="9" key="1">
    <citation type="submission" date="2025-08" db="UniProtKB">
        <authorList>
            <consortium name="RefSeq"/>
        </authorList>
    </citation>
    <scope>IDENTIFICATION</scope>
</reference>
<sequence length="378" mass="44017">MAEPGESSPSSGNAAAALSCPCKEWGPALAVPQEEELVCDQAGCRERFQHGDVLQKHKLQHSDVWCLDVGCESALVTNNQLQKPCESQHGNRNSFQCSHQGCERVFRKKKALKMHWTEHTKVLPFVCQEPGCGMKFISAAKRKAHQKRHAGYPCPREDCQIVLPTWTELQKHLKEHPVEYKCQLCLKTFKKPNGLRRHKPSHAKQKPRLLCPRIDCRACFTTVFNLESHIKKVHLQLLKYHCYFTGCGKAFAMQESLQRHLTVHDPTKRKRKVRNYRPRRKWQQRIGRRWHNCVQVEDNLRSLFSHKLFVRPKQSWWRRRGHRTSSGSFQFFLRFKAKLESDLSGLFNERRCCHEVEAEVNLSSFFQLPLDSKAEEVA</sequence>
<dbReference type="STRING" id="38654.A0A1U7S177"/>
<dbReference type="Gene3D" id="3.30.160.60">
    <property type="entry name" value="Classic Zinc Finger"/>
    <property type="match status" value="4"/>
</dbReference>
<dbReference type="PANTHER" id="PTHR46179">
    <property type="entry name" value="ZINC FINGER PROTEIN"/>
    <property type="match status" value="1"/>
</dbReference>
<evidence type="ECO:0000256" key="4">
    <source>
        <dbReference type="ARBA" id="ARBA00022833"/>
    </source>
</evidence>
<keyword evidence="8" id="KW-1185">Reference proteome</keyword>
<dbReference type="GeneID" id="102372879"/>
<proteinExistence type="predicted"/>
<dbReference type="GO" id="GO:0003723">
    <property type="term" value="F:RNA binding"/>
    <property type="evidence" value="ECO:0007669"/>
    <property type="project" value="UniProtKB-KW"/>
</dbReference>
<evidence type="ECO:0000256" key="1">
    <source>
        <dbReference type="ARBA" id="ARBA00022723"/>
    </source>
</evidence>
<evidence type="ECO:0000256" key="2">
    <source>
        <dbReference type="ARBA" id="ARBA00022737"/>
    </source>
</evidence>
<feature type="domain" description="C2H2-type" evidence="7">
    <location>
        <begin position="240"/>
        <end position="269"/>
    </location>
</feature>
<dbReference type="PANTHER" id="PTHR46179:SF28">
    <property type="entry name" value="SI:DKEY-208K4.2 PROTEIN"/>
    <property type="match status" value="1"/>
</dbReference>
<dbReference type="InterPro" id="IPR036236">
    <property type="entry name" value="Znf_C2H2_sf"/>
</dbReference>
<dbReference type="Proteomes" id="UP000189705">
    <property type="component" value="Unplaced"/>
</dbReference>
<dbReference type="PROSITE" id="PS00028">
    <property type="entry name" value="ZINC_FINGER_C2H2_1"/>
    <property type="match status" value="5"/>
</dbReference>
<keyword evidence="4" id="KW-0862">Zinc</keyword>
<dbReference type="PROSITE" id="PS50157">
    <property type="entry name" value="ZINC_FINGER_C2H2_2"/>
    <property type="match status" value="4"/>
</dbReference>
<evidence type="ECO:0000259" key="7">
    <source>
        <dbReference type="PROSITE" id="PS50157"/>
    </source>
</evidence>
<keyword evidence="1" id="KW-0479">Metal-binding</keyword>
<feature type="domain" description="C2H2-type" evidence="7">
    <location>
        <begin position="95"/>
        <end position="124"/>
    </location>
</feature>
<dbReference type="eggNOG" id="KOG1721">
    <property type="taxonomic scope" value="Eukaryota"/>
</dbReference>
<dbReference type="KEGG" id="asn:102372879"/>
<keyword evidence="5" id="KW-0694">RNA-binding</keyword>
<dbReference type="GO" id="GO:0008270">
    <property type="term" value="F:zinc ion binding"/>
    <property type="evidence" value="ECO:0007669"/>
    <property type="project" value="UniProtKB-KW"/>
</dbReference>
<dbReference type="SUPFAM" id="SSF57667">
    <property type="entry name" value="beta-beta-alpha zinc fingers"/>
    <property type="match status" value="2"/>
</dbReference>